<dbReference type="InterPro" id="IPR010445">
    <property type="entry name" value="LapA_dom"/>
</dbReference>
<keyword evidence="4 6" id="KW-0472">Membrane</keyword>
<dbReference type="GO" id="GO:0005886">
    <property type="term" value="C:plasma membrane"/>
    <property type="evidence" value="ECO:0007669"/>
    <property type="project" value="InterPro"/>
</dbReference>
<dbReference type="RefSeq" id="WP_188827833.1">
    <property type="nucleotide sequence ID" value="NZ_BMMW01000001.1"/>
</dbReference>
<evidence type="ECO:0000256" key="6">
    <source>
        <dbReference type="SAM" id="Phobius"/>
    </source>
</evidence>
<keyword evidence="9" id="KW-1185">Reference proteome</keyword>
<feature type="domain" description="Lipopolysaccharide assembly protein A" evidence="7">
    <location>
        <begin position="57"/>
        <end position="108"/>
    </location>
</feature>
<dbReference type="EMBL" id="BMMW01000001">
    <property type="protein sequence ID" value="GGK42629.1"/>
    <property type="molecule type" value="Genomic_DNA"/>
</dbReference>
<evidence type="ECO:0000256" key="5">
    <source>
        <dbReference type="SAM" id="MobiDB-lite"/>
    </source>
</evidence>
<reference evidence="8" key="1">
    <citation type="journal article" date="2014" name="Int. J. Syst. Evol. Microbiol.">
        <title>Complete genome sequence of Corynebacterium casei LMG S-19264T (=DSM 44701T), isolated from a smear-ripened cheese.</title>
        <authorList>
            <consortium name="US DOE Joint Genome Institute (JGI-PGF)"/>
            <person name="Walter F."/>
            <person name="Albersmeier A."/>
            <person name="Kalinowski J."/>
            <person name="Ruckert C."/>
        </authorList>
    </citation>
    <scope>NUCLEOTIDE SEQUENCE</scope>
    <source>
        <strain evidence="8">CGMCC 4.7278</strain>
    </source>
</reference>
<keyword evidence="2 6" id="KW-0812">Transmembrane</keyword>
<name>A0A917V5H0_9NOCA</name>
<feature type="compositionally biased region" description="Pro residues" evidence="5">
    <location>
        <begin position="14"/>
        <end position="26"/>
    </location>
</feature>
<evidence type="ECO:0000313" key="9">
    <source>
        <dbReference type="Proteomes" id="UP000612956"/>
    </source>
</evidence>
<evidence type="ECO:0000256" key="2">
    <source>
        <dbReference type="ARBA" id="ARBA00022692"/>
    </source>
</evidence>
<evidence type="ECO:0000256" key="4">
    <source>
        <dbReference type="ARBA" id="ARBA00023136"/>
    </source>
</evidence>
<sequence>MTTNAESGPNGEIPEPPLPAGTPAPAPAVPNTRTGYAWIGLLIAAIIGIVLLIFILQNLEQAQVDVLFWNFSMPLGITVLLSVIGGALVMGLVGGARMLQMRHAAKKSR</sequence>
<organism evidence="8 9">
    <name type="scientific">Nocardia camponoti</name>
    <dbReference type="NCBI Taxonomy" id="1616106"/>
    <lineage>
        <taxon>Bacteria</taxon>
        <taxon>Bacillati</taxon>
        <taxon>Actinomycetota</taxon>
        <taxon>Actinomycetes</taxon>
        <taxon>Mycobacteriales</taxon>
        <taxon>Nocardiaceae</taxon>
        <taxon>Nocardia</taxon>
    </lineage>
</organism>
<dbReference type="Proteomes" id="UP000612956">
    <property type="component" value="Unassembled WGS sequence"/>
</dbReference>
<evidence type="ECO:0000256" key="1">
    <source>
        <dbReference type="ARBA" id="ARBA00022475"/>
    </source>
</evidence>
<feature type="region of interest" description="Disordered" evidence="5">
    <location>
        <begin position="1"/>
        <end position="26"/>
    </location>
</feature>
<evidence type="ECO:0000256" key="3">
    <source>
        <dbReference type="ARBA" id="ARBA00022989"/>
    </source>
</evidence>
<keyword evidence="3 6" id="KW-1133">Transmembrane helix</keyword>
<reference evidence="8" key="2">
    <citation type="submission" date="2020-09" db="EMBL/GenBank/DDBJ databases">
        <authorList>
            <person name="Sun Q."/>
            <person name="Zhou Y."/>
        </authorList>
    </citation>
    <scope>NUCLEOTIDE SEQUENCE</scope>
    <source>
        <strain evidence="8">CGMCC 4.7278</strain>
    </source>
</reference>
<evidence type="ECO:0000313" key="8">
    <source>
        <dbReference type="EMBL" id="GGK42629.1"/>
    </source>
</evidence>
<proteinExistence type="predicted"/>
<comment type="caution">
    <text evidence="8">The sequence shown here is derived from an EMBL/GenBank/DDBJ whole genome shotgun (WGS) entry which is preliminary data.</text>
</comment>
<dbReference type="Pfam" id="PF06305">
    <property type="entry name" value="LapA_dom"/>
    <property type="match status" value="1"/>
</dbReference>
<gene>
    <name evidence="8" type="ORF">GCM10011591_12830</name>
</gene>
<protein>
    <recommendedName>
        <fullName evidence="7">Lipopolysaccharide assembly protein A domain-containing protein</fullName>
    </recommendedName>
</protein>
<evidence type="ECO:0000259" key="7">
    <source>
        <dbReference type="Pfam" id="PF06305"/>
    </source>
</evidence>
<keyword evidence="1" id="KW-1003">Cell membrane</keyword>
<feature type="transmembrane region" description="Helical" evidence="6">
    <location>
        <begin position="36"/>
        <end position="56"/>
    </location>
</feature>
<dbReference type="AlphaFoldDB" id="A0A917V5H0"/>
<accession>A0A917V5H0</accession>
<feature type="transmembrane region" description="Helical" evidence="6">
    <location>
        <begin position="76"/>
        <end position="99"/>
    </location>
</feature>